<feature type="transmembrane region" description="Helical" evidence="6">
    <location>
        <begin position="435"/>
        <end position="456"/>
    </location>
</feature>
<evidence type="ECO:0000256" key="5">
    <source>
        <dbReference type="ARBA" id="ARBA00023136"/>
    </source>
</evidence>
<feature type="transmembrane region" description="Helical" evidence="6">
    <location>
        <begin position="137"/>
        <end position="158"/>
    </location>
</feature>
<name>A0ABQ8VQT3_9AGAR</name>
<evidence type="ECO:0000259" key="7">
    <source>
        <dbReference type="PROSITE" id="PS50850"/>
    </source>
</evidence>
<accession>A0ABQ8VQT3</accession>
<feature type="transmembrane region" description="Helical" evidence="6">
    <location>
        <begin position="244"/>
        <end position="266"/>
    </location>
</feature>
<keyword evidence="5 6" id="KW-0472">Membrane</keyword>
<evidence type="ECO:0000256" key="1">
    <source>
        <dbReference type="ARBA" id="ARBA00004141"/>
    </source>
</evidence>
<dbReference type="SUPFAM" id="SSF103473">
    <property type="entry name" value="MFS general substrate transporter"/>
    <property type="match status" value="1"/>
</dbReference>
<proteinExistence type="predicted"/>
<dbReference type="InterPro" id="IPR011701">
    <property type="entry name" value="MFS"/>
</dbReference>
<keyword evidence="9" id="KW-1185">Reference proteome</keyword>
<sequence length="571" mass="61854">MASTASIITIRQRRPLSQVQADEGVNPYVSRRQSTISCHNAVHPTEYHASRLPKIERTPIPKLQVSMVLLIQLSEPIAATVIYPFVNQFVASTGITQGDEKKTGYYAGVIESVFFLAECLTVLMWGMASDRFGRRPILLIGPLGLFFGAIGFGLSTSYSQLVLFRSIQGAFNGNIGVSKTVLAEASRPNSLADASNLADVFAFNPMMWCLGGTIGPFLGGTLSDPANQWPNTLGRISLLREYPFFLPLAVSGCLSLLFVTIAFFGLKETRSFQISNPQTSQSQSQDRKHFKRRLSSRSIDGLAQSAGSGFYYGSVAAPTACSFISTATASSFVEPTFSALGTGEDDDFPQQPPTLSSLMIPQVLFPILSYSLLATIETSISVLIPITYTTSVASGGLGLTSFQLGSILGSWGILNILFPTFGIPRMIRYFGPWKVQLMGMMCPLLILSSLITLNMLAKRPVGGNDDLLFWVVVAIQFGSYTLMNMGFATAQMFVINGAPNQAALGTTNGLLQTAKTLSKTIAPVFAMSLFSISKEYNVLNGYLVYFFFIVVTLLGITTVSKLPKELLNLAK</sequence>
<feature type="transmembrane region" description="Helical" evidence="6">
    <location>
        <begin position="105"/>
        <end position="125"/>
    </location>
</feature>
<feature type="domain" description="Major facilitator superfamily (MFS) profile" evidence="7">
    <location>
        <begin position="64"/>
        <end position="567"/>
    </location>
</feature>
<dbReference type="InterPro" id="IPR020846">
    <property type="entry name" value="MFS_dom"/>
</dbReference>
<comment type="caution">
    <text evidence="8">The sequence shown here is derived from an EMBL/GenBank/DDBJ whole genome shotgun (WGS) entry which is preliminary data.</text>
</comment>
<dbReference type="Pfam" id="PF07690">
    <property type="entry name" value="MFS_1"/>
    <property type="match status" value="1"/>
</dbReference>
<evidence type="ECO:0000313" key="8">
    <source>
        <dbReference type="EMBL" id="KAJ4498758.1"/>
    </source>
</evidence>
<dbReference type="EMBL" id="JANVFT010000014">
    <property type="protein sequence ID" value="KAJ4498758.1"/>
    <property type="molecule type" value="Genomic_DNA"/>
</dbReference>
<dbReference type="Proteomes" id="UP001150217">
    <property type="component" value="Unassembled WGS sequence"/>
</dbReference>
<comment type="subcellular location">
    <subcellularLocation>
        <location evidence="1">Membrane</location>
        <topology evidence="1">Multi-pass membrane protein</topology>
    </subcellularLocation>
</comment>
<evidence type="ECO:0000256" key="4">
    <source>
        <dbReference type="ARBA" id="ARBA00022989"/>
    </source>
</evidence>
<gene>
    <name evidence="8" type="ORF">C8R41DRAFT_978838</name>
</gene>
<feature type="transmembrane region" description="Helical" evidence="6">
    <location>
        <begin position="363"/>
        <end position="384"/>
    </location>
</feature>
<reference evidence="8" key="1">
    <citation type="submission" date="2022-08" db="EMBL/GenBank/DDBJ databases">
        <title>A Global Phylogenomic Analysis of the Shiitake Genus Lentinula.</title>
        <authorList>
            <consortium name="DOE Joint Genome Institute"/>
            <person name="Sierra-Patev S."/>
            <person name="Min B."/>
            <person name="Naranjo-Ortiz M."/>
            <person name="Looney B."/>
            <person name="Konkel Z."/>
            <person name="Slot J.C."/>
            <person name="Sakamoto Y."/>
            <person name="Steenwyk J.L."/>
            <person name="Rokas A."/>
            <person name="Carro J."/>
            <person name="Camarero S."/>
            <person name="Ferreira P."/>
            <person name="Molpeceres G."/>
            <person name="Ruiz-Duenas F.J."/>
            <person name="Serrano A."/>
            <person name="Henrissat B."/>
            <person name="Drula E."/>
            <person name="Hughes K.W."/>
            <person name="Mata J.L."/>
            <person name="Ishikawa N.K."/>
            <person name="Vargas-Isla R."/>
            <person name="Ushijima S."/>
            <person name="Smith C.A."/>
            <person name="Ahrendt S."/>
            <person name="Andreopoulos W."/>
            <person name="He G."/>
            <person name="Labutti K."/>
            <person name="Lipzen A."/>
            <person name="Ng V."/>
            <person name="Riley R."/>
            <person name="Sandor L."/>
            <person name="Barry K."/>
            <person name="Martinez A.T."/>
            <person name="Xiao Y."/>
            <person name="Gibbons J.G."/>
            <person name="Terashima K."/>
            <person name="Grigoriev I.V."/>
            <person name="Hibbett D.S."/>
        </authorList>
    </citation>
    <scope>NUCLEOTIDE SEQUENCE</scope>
    <source>
        <strain evidence="8">RHP3577 ss4</strain>
    </source>
</reference>
<dbReference type="PANTHER" id="PTHR23504:SF15">
    <property type="entry name" value="MAJOR FACILITATOR SUPERFAMILY (MFS) PROFILE DOMAIN-CONTAINING PROTEIN"/>
    <property type="match status" value="1"/>
</dbReference>
<protein>
    <submittedName>
        <fullName evidence="8">Major facilitator superfamily domain-containing protein</fullName>
    </submittedName>
</protein>
<evidence type="ECO:0000256" key="2">
    <source>
        <dbReference type="ARBA" id="ARBA00022448"/>
    </source>
</evidence>
<feature type="transmembrane region" description="Helical" evidence="6">
    <location>
        <begin position="404"/>
        <end position="423"/>
    </location>
</feature>
<dbReference type="PROSITE" id="PS50850">
    <property type="entry name" value="MFS"/>
    <property type="match status" value="1"/>
</dbReference>
<evidence type="ECO:0000313" key="9">
    <source>
        <dbReference type="Proteomes" id="UP001150217"/>
    </source>
</evidence>
<evidence type="ECO:0000256" key="3">
    <source>
        <dbReference type="ARBA" id="ARBA00022692"/>
    </source>
</evidence>
<keyword evidence="3 6" id="KW-0812">Transmembrane</keyword>
<organism evidence="8 9">
    <name type="scientific">Lentinula lateritia</name>
    <dbReference type="NCBI Taxonomy" id="40482"/>
    <lineage>
        <taxon>Eukaryota</taxon>
        <taxon>Fungi</taxon>
        <taxon>Dikarya</taxon>
        <taxon>Basidiomycota</taxon>
        <taxon>Agaricomycotina</taxon>
        <taxon>Agaricomycetes</taxon>
        <taxon>Agaricomycetidae</taxon>
        <taxon>Agaricales</taxon>
        <taxon>Marasmiineae</taxon>
        <taxon>Omphalotaceae</taxon>
        <taxon>Lentinula</taxon>
    </lineage>
</organism>
<evidence type="ECO:0000256" key="6">
    <source>
        <dbReference type="SAM" id="Phobius"/>
    </source>
</evidence>
<dbReference type="PANTHER" id="PTHR23504">
    <property type="entry name" value="MAJOR FACILITATOR SUPERFAMILY DOMAIN-CONTAINING PROTEIN 10"/>
    <property type="match status" value="1"/>
</dbReference>
<dbReference type="Gene3D" id="1.20.1250.20">
    <property type="entry name" value="MFS general substrate transporter like domains"/>
    <property type="match status" value="1"/>
</dbReference>
<dbReference type="InterPro" id="IPR036259">
    <property type="entry name" value="MFS_trans_sf"/>
</dbReference>
<feature type="transmembrane region" description="Helical" evidence="6">
    <location>
        <begin position="468"/>
        <end position="495"/>
    </location>
</feature>
<keyword evidence="4 6" id="KW-1133">Transmembrane helix</keyword>
<keyword evidence="2" id="KW-0813">Transport</keyword>
<feature type="transmembrane region" description="Helical" evidence="6">
    <location>
        <begin position="539"/>
        <end position="559"/>
    </location>
</feature>